<protein>
    <recommendedName>
        <fullName evidence="3">DUF937 domain-containing protein</fullName>
    </recommendedName>
</protein>
<dbReference type="RefSeq" id="WP_238482517.1">
    <property type="nucleotide sequence ID" value="NZ_BPMK01000022.1"/>
</dbReference>
<evidence type="ECO:0000313" key="2">
    <source>
        <dbReference type="Proteomes" id="UP000887222"/>
    </source>
</evidence>
<dbReference type="EMBL" id="BPMK01000022">
    <property type="protein sequence ID" value="GIZ53923.1"/>
    <property type="molecule type" value="Genomic_DNA"/>
</dbReference>
<accession>A0ABQ4Q9U0</accession>
<sequence length="182" mass="19154">MAFGFDIGKILQQYGGMNPQQAPREVEQHFDEVAQSSHHDELADGLSAAFRSDQTPPFASMAGQLFGQADSHQRAGMMNQLLGALGPAVVGSMLSRGIGGGGGGLGGLLNGMLGQQQMRVSPEDADRVSPDEFQALAREAERENPGIIDQMSGFYARNPTLVKALGGAALAIALGRMSQRGR</sequence>
<keyword evidence="2" id="KW-1185">Reference proteome</keyword>
<gene>
    <name evidence="1" type="ORF">NCCP691_39370</name>
</gene>
<dbReference type="Proteomes" id="UP000887222">
    <property type="component" value="Unassembled WGS sequence"/>
</dbReference>
<evidence type="ECO:0000313" key="1">
    <source>
        <dbReference type="EMBL" id="GIZ53923.1"/>
    </source>
</evidence>
<evidence type="ECO:0008006" key="3">
    <source>
        <dbReference type="Google" id="ProtNLM"/>
    </source>
</evidence>
<proteinExistence type="predicted"/>
<reference evidence="1 2" key="1">
    <citation type="journal article" date="2022" name="Int. J. Syst. Evol. Microbiol.">
        <title>Noviherbaspirillum aridicola sp. nov., isolated from an arid soil in Pakistan.</title>
        <authorList>
            <person name="Khan I.U."/>
            <person name="Saqib M."/>
            <person name="Amin A."/>
            <person name="Hussain F."/>
            <person name="Li L."/>
            <person name="Liu Y.H."/>
            <person name="Fang B.Z."/>
            <person name="Ahmed I."/>
            <person name="Li W.J."/>
        </authorList>
    </citation>
    <scope>NUCLEOTIDE SEQUENCE [LARGE SCALE GENOMIC DNA]</scope>
    <source>
        <strain evidence="1 2">NCCP-691</strain>
    </source>
</reference>
<comment type="caution">
    <text evidence="1">The sequence shown here is derived from an EMBL/GenBank/DDBJ whole genome shotgun (WGS) entry which is preliminary data.</text>
</comment>
<name>A0ABQ4Q9U0_9BURK</name>
<organism evidence="1 2">
    <name type="scientific">Noviherbaspirillum aridicola</name>
    <dbReference type="NCBI Taxonomy" id="2849687"/>
    <lineage>
        <taxon>Bacteria</taxon>
        <taxon>Pseudomonadati</taxon>
        <taxon>Pseudomonadota</taxon>
        <taxon>Betaproteobacteria</taxon>
        <taxon>Burkholderiales</taxon>
        <taxon>Oxalobacteraceae</taxon>
        <taxon>Noviherbaspirillum</taxon>
    </lineage>
</organism>